<evidence type="ECO:0008006" key="3">
    <source>
        <dbReference type="Google" id="ProtNLM"/>
    </source>
</evidence>
<comment type="caution">
    <text evidence="1">The sequence shown here is derived from an EMBL/GenBank/DDBJ whole genome shotgun (WGS) entry which is preliminary data.</text>
</comment>
<sequence>MDEYGVEESWTKQFKIKFSRLPKDFGQVDLMVLSISVHDGVILISDLKRLVFYDLKINYSLTCIIHHLVDKYDFSYPMPFVPDFVSFRNRQGWIADVV</sequence>
<proteinExistence type="predicted"/>
<gene>
    <name evidence="1" type="ORF">LIER_27224</name>
</gene>
<keyword evidence="2" id="KW-1185">Reference proteome</keyword>
<organism evidence="1 2">
    <name type="scientific">Lithospermum erythrorhizon</name>
    <name type="common">Purple gromwell</name>
    <name type="synonym">Lithospermum officinale var. erythrorhizon</name>
    <dbReference type="NCBI Taxonomy" id="34254"/>
    <lineage>
        <taxon>Eukaryota</taxon>
        <taxon>Viridiplantae</taxon>
        <taxon>Streptophyta</taxon>
        <taxon>Embryophyta</taxon>
        <taxon>Tracheophyta</taxon>
        <taxon>Spermatophyta</taxon>
        <taxon>Magnoliopsida</taxon>
        <taxon>eudicotyledons</taxon>
        <taxon>Gunneridae</taxon>
        <taxon>Pentapetalae</taxon>
        <taxon>asterids</taxon>
        <taxon>lamiids</taxon>
        <taxon>Boraginales</taxon>
        <taxon>Boraginaceae</taxon>
        <taxon>Boraginoideae</taxon>
        <taxon>Lithospermeae</taxon>
        <taxon>Lithospermum</taxon>
    </lineage>
</organism>
<dbReference type="AlphaFoldDB" id="A0AAV3RDA3"/>
<name>A0AAV3RDA3_LITER</name>
<dbReference type="Proteomes" id="UP001454036">
    <property type="component" value="Unassembled WGS sequence"/>
</dbReference>
<accession>A0AAV3RDA3</accession>
<evidence type="ECO:0000313" key="1">
    <source>
        <dbReference type="EMBL" id="GAA0173651.1"/>
    </source>
</evidence>
<dbReference type="EMBL" id="BAABME010008705">
    <property type="protein sequence ID" value="GAA0173651.1"/>
    <property type="molecule type" value="Genomic_DNA"/>
</dbReference>
<reference evidence="1 2" key="1">
    <citation type="submission" date="2024-01" db="EMBL/GenBank/DDBJ databases">
        <title>The complete chloroplast genome sequence of Lithospermum erythrorhizon: insights into the phylogenetic relationship among Boraginaceae species and the maternal lineages of purple gromwells.</title>
        <authorList>
            <person name="Okada T."/>
            <person name="Watanabe K."/>
        </authorList>
    </citation>
    <scope>NUCLEOTIDE SEQUENCE [LARGE SCALE GENOMIC DNA]</scope>
</reference>
<evidence type="ECO:0000313" key="2">
    <source>
        <dbReference type="Proteomes" id="UP001454036"/>
    </source>
</evidence>
<protein>
    <recommendedName>
        <fullName evidence="3">F-box protein</fullName>
    </recommendedName>
</protein>